<keyword evidence="6" id="KW-1185">Reference proteome</keyword>
<proteinExistence type="predicted"/>
<dbReference type="Pfam" id="PF14417">
    <property type="entry name" value="MEDS"/>
    <property type="match status" value="1"/>
</dbReference>
<dbReference type="NCBIfam" id="NF041045">
    <property type="entry name" value="RsbA_anti_sig"/>
    <property type="match status" value="1"/>
</dbReference>
<evidence type="ECO:0000313" key="6">
    <source>
        <dbReference type="Proteomes" id="UP000013968"/>
    </source>
</evidence>
<dbReference type="InterPro" id="IPR025847">
    <property type="entry name" value="MEDS_domain"/>
</dbReference>
<dbReference type="SUPFAM" id="SSF55874">
    <property type="entry name" value="ATPase domain of HSP90 chaperone/DNA topoisomerase II/histidine kinase"/>
    <property type="match status" value="1"/>
</dbReference>
<keyword evidence="1" id="KW-0418">Kinase</keyword>
<keyword evidence="1" id="KW-0808">Transferase</keyword>
<evidence type="ECO:0000256" key="1">
    <source>
        <dbReference type="ARBA" id="ARBA00022527"/>
    </source>
</evidence>
<feature type="region of interest" description="Disordered" evidence="2">
    <location>
        <begin position="182"/>
        <end position="202"/>
    </location>
</feature>
<dbReference type="CDD" id="cd16936">
    <property type="entry name" value="HATPase_RsbW-like"/>
    <property type="match status" value="1"/>
</dbReference>
<sequence>MSPTTETAGTDPFIHPALFYRGQDDYLAGTVPFIRQGLDRGEPVAVSVPGPNLELLRTALGPDAERVLLLDMTEEGRNPGRIIPGVLRAFADSHPGRHVRIIGEPIWAERSELEYPACAQHEALINLAFTGRDVTILCPYDVTRLDARALTDAEATHPLLIDSTGERASAGYDPGRVIDGYNTPLPEPTPTEPSRHTTLDPVTGDTVSLAQARAMARDQARRAGLTGERVEDVELVVAELVANSVDHGGGRGRLGIWPEDGMLVCEVHDAGHLTDPLAGRRPAPAGQVRGRGLLLINHLSDLVRVHTGRHGTTVRACFTTARP</sequence>
<dbReference type="EMBL" id="CP003410">
    <property type="protein sequence ID" value="AGM07279.1"/>
    <property type="molecule type" value="Genomic_DNA"/>
</dbReference>
<dbReference type="AlphaFoldDB" id="R4SV75"/>
<dbReference type="PATRIC" id="fig|1156913.3.peg.4773"/>
<accession>R4SV75</accession>
<dbReference type="PANTHER" id="PTHR35526:SF3">
    <property type="entry name" value="ANTI-SIGMA-F FACTOR RSBW"/>
    <property type="match status" value="1"/>
</dbReference>
<dbReference type="HOGENOM" id="CLU_072253_0_0_11"/>
<evidence type="ECO:0000259" key="4">
    <source>
        <dbReference type="Pfam" id="PF14417"/>
    </source>
</evidence>
<name>R4SV75_9PSEU</name>
<dbReference type="InterPro" id="IPR036890">
    <property type="entry name" value="HATPase_C_sf"/>
</dbReference>
<dbReference type="GO" id="GO:0004674">
    <property type="term" value="F:protein serine/threonine kinase activity"/>
    <property type="evidence" value="ECO:0007669"/>
    <property type="project" value="UniProtKB-KW"/>
</dbReference>
<dbReference type="RefSeq" id="WP_016335027.1">
    <property type="nucleotide sequence ID" value="NC_021252.1"/>
</dbReference>
<dbReference type="PANTHER" id="PTHR35526">
    <property type="entry name" value="ANTI-SIGMA-F FACTOR RSBW-RELATED"/>
    <property type="match status" value="1"/>
</dbReference>
<dbReference type="Proteomes" id="UP000013968">
    <property type="component" value="Chromosome"/>
</dbReference>
<gene>
    <name evidence="5" type="ORF">AORI_4695</name>
</gene>
<dbReference type="InterPro" id="IPR047718">
    <property type="entry name" value="RsbA-like_anti_sig"/>
</dbReference>
<dbReference type="Gene3D" id="3.30.565.10">
    <property type="entry name" value="Histidine kinase-like ATPase, C-terminal domain"/>
    <property type="match status" value="1"/>
</dbReference>
<organism evidence="5 6">
    <name type="scientific">Amycolatopsis keratiniphila</name>
    <dbReference type="NCBI Taxonomy" id="129921"/>
    <lineage>
        <taxon>Bacteria</taxon>
        <taxon>Bacillati</taxon>
        <taxon>Actinomycetota</taxon>
        <taxon>Actinomycetes</taxon>
        <taxon>Pseudonocardiales</taxon>
        <taxon>Pseudonocardiaceae</taxon>
        <taxon>Amycolatopsis</taxon>
        <taxon>Amycolatopsis japonica group</taxon>
    </lineage>
</organism>
<dbReference type="KEGG" id="aoi:AORI_4695"/>
<dbReference type="Pfam" id="PF13581">
    <property type="entry name" value="HATPase_c_2"/>
    <property type="match status" value="1"/>
</dbReference>
<dbReference type="InterPro" id="IPR050267">
    <property type="entry name" value="Anti-sigma-factor_SerPK"/>
</dbReference>
<dbReference type="InterPro" id="IPR003594">
    <property type="entry name" value="HATPase_dom"/>
</dbReference>
<feature type="domain" description="Histidine kinase/HSP90-like ATPase" evidence="3">
    <location>
        <begin position="206"/>
        <end position="317"/>
    </location>
</feature>
<keyword evidence="1" id="KW-0723">Serine/threonine-protein kinase</keyword>
<evidence type="ECO:0000259" key="3">
    <source>
        <dbReference type="Pfam" id="PF13581"/>
    </source>
</evidence>
<protein>
    <submittedName>
        <fullName evidence="5">Anti-sigma regulatory factor</fullName>
    </submittedName>
</protein>
<evidence type="ECO:0000256" key="2">
    <source>
        <dbReference type="SAM" id="MobiDB-lite"/>
    </source>
</evidence>
<reference evidence="5 6" key="1">
    <citation type="journal article" date="2013" name="BMC Genomics">
        <title>ContigScape: a Cytoscape plugin facilitating microbial genome gap closing.</title>
        <authorList>
            <person name="Tang B."/>
            <person name="Wang Q."/>
            <person name="Yang M."/>
            <person name="Xie F."/>
            <person name="Zhu Y."/>
            <person name="Zhuo Y."/>
            <person name="Wang S."/>
            <person name="Gao H."/>
            <person name="Ding X."/>
            <person name="Zhang L."/>
            <person name="Zhao G."/>
            <person name="Zheng H."/>
        </authorList>
    </citation>
    <scope>NUCLEOTIDE SEQUENCE [LARGE SCALE GENOMIC DNA]</scope>
    <source>
        <strain evidence="5 6">HCCB10007</strain>
    </source>
</reference>
<feature type="domain" description="MEDS" evidence="4">
    <location>
        <begin position="15"/>
        <end position="158"/>
    </location>
</feature>
<evidence type="ECO:0000313" key="5">
    <source>
        <dbReference type="EMBL" id="AGM07279.1"/>
    </source>
</evidence>